<reference evidence="1 2" key="1">
    <citation type="journal article" date="2019" name="Genome Biol. Evol.">
        <title>The Rhododendron genome and chromosomal organization provide insight into shared whole-genome duplications across the heath family (Ericaceae).</title>
        <authorList>
            <person name="Soza V.L."/>
            <person name="Lindsley D."/>
            <person name="Waalkes A."/>
            <person name="Ramage E."/>
            <person name="Patwardhan R.P."/>
            <person name="Burton J.N."/>
            <person name="Adey A."/>
            <person name="Kumar A."/>
            <person name="Qiu R."/>
            <person name="Shendure J."/>
            <person name="Hall B."/>
        </authorList>
    </citation>
    <scope>NUCLEOTIDE SEQUENCE [LARGE SCALE GENOMIC DNA]</scope>
    <source>
        <strain evidence="1">RSF 1966-606</strain>
    </source>
</reference>
<dbReference type="Proteomes" id="UP000428333">
    <property type="component" value="Linkage Group LG01"/>
</dbReference>
<evidence type="ECO:0000313" key="1">
    <source>
        <dbReference type="EMBL" id="KAE9467360.1"/>
    </source>
</evidence>
<sequence>MSQNQVMGDGNPEEEERMVSLGKKELEVLMIPLVDGRINQVLKETIVPMFYRISMNSEAQDDLSSIINGFWSSRAADVAKAQRKWSMLYSVLRSKRKIAALKIVSSEAVLASKRPKIYEV</sequence>
<organism evidence="1 2">
    <name type="scientific">Rhododendron williamsianum</name>
    <dbReference type="NCBI Taxonomy" id="262921"/>
    <lineage>
        <taxon>Eukaryota</taxon>
        <taxon>Viridiplantae</taxon>
        <taxon>Streptophyta</taxon>
        <taxon>Embryophyta</taxon>
        <taxon>Tracheophyta</taxon>
        <taxon>Spermatophyta</taxon>
        <taxon>Magnoliopsida</taxon>
        <taxon>eudicotyledons</taxon>
        <taxon>Gunneridae</taxon>
        <taxon>Pentapetalae</taxon>
        <taxon>asterids</taxon>
        <taxon>Ericales</taxon>
        <taxon>Ericaceae</taxon>
        <taxon>Ericoideae</taxon>
        <taxon>Rhodoreae</taxon>
        <taxon>Rhododendron</taxon>
    </lineage>
</organism>
<dbReference type="OrthoDB" id="1533582at2759"/>
<proteinExistence type="predicted"/>
<comment type="caution">
    <text evidence="1">The sequence shown here is derived from an EMBL/GenBank/DDBJ whole genome shotgun (WGS) entry which is preliminary data.</text>
</comment>
<dbReference type="EMBL" id="QEFC01000035">
    <property type="protein sequence ID" value="KAE9467360.1"/>
    <property type="molecule type" value="Genomic_DNA"/>
</dbReference>
<feature type="non-terminal residue" evidence="1">
    <location>
        <position position="1"/>
    </location>
</feature>
<gene>
    <name evidence="1" type="ORF">C3L33_00737</name>
</gene>
<dbReference type="AlphaFoldDB" id="A0A6A4MC84"/>
<evidence type="ECO:0000313" key="2">
    <source>
        <dbReference type="Proteomes" id="UP000428333"/>
    </source>
</evidence>
<keyword evidence="2" id="KW-1185">Reference proteome</keyword>
<accession>A0A6A4MC84</accession>
<protein>
    <submittedName>
        <fullName evidence="1">Uncharacterized protein</fullName>
    </submittedName>
</protein>
<name>A0A6A4MC84_9ERIC</name>